<evidence type="ECO:0000259" key="1">
    <source>
        <dbReference type="Pfam" id="PF12770"/>
    </source>
</evidence>
<dbReference type="InterPro" id="IPR055803">
    <property type="entry name" value="DUF7379"/>
</dbReference>
<evidence type="ECO:0000313" key="4">
    <source>
        <dbReference type="Proteomes" id="UP001141259"/>
    </source>
</evidence>
<dbReference type="RefSeq" id="WP_259620802.1">
    <property type="nucleotide sequence ID" value="NZ_JANYMP010000001.1"/>
</dbReference>
<dbReference type="Pfam" id="PF24096">
    <property type="entry name" value="DUF7379"/>
    <property type="match status" value="1"/>
</dbReference>
<name>A0A9X3ACP5_9PSEU</name>
<dbReference type="InterPro" id="IPR046880">
    <property type="entry name" value="TPR-S"/>
</dbReference>
<reference evidence="3" key="1">
    <citation type="submission" date="2022-08" db="EMBL/GenBank/DDBJ databases">
        <authorList>
            <person name="Tistechok S."/>
            <person name="Samborskyy M."/>
            <person name="Roman I."/>
        </authorList>
    </citation>
    <scope>NUCLEOTIDE SEQUENCE</scope>
    <source>
        <strain evidence="3">DSM 103496</strain>
    </source>
</reference>
<dbReference type="EMBL" id="JANYMP010000001">
    <property type="protein sequence ID" value="MCS7475277.1"/>
    <property type="molecule type" value="Genomic_DNA"/>
</dbReference>
<feature type="domain" description="CHAT" evidence="1">
    <location>
        <begin position="1119"/>
        <end position="1395"/>
    </location>
</feature>
<evidence type="ECO:0000313" key="3">
    <source>
        <dbReference type="EMBL" id="MCS7475277.1"/>
    </source>
</evidence>
<dbReference type="InterPro" id="IPR029030">
    <property type="entry name" value="Caspase-like_dom_sf"/>
</dbReference>
<sequence length="1723" mass="185039">MAVEFTVRGKGAAERSDRDDFAELYGDDVQYEVRGEVRLAGVSRGDTGPVALEGEDSDVVEVEDVDGVVIFHRAGGLVERAGGADLTDYLETTTRGAGSRPAAIRRMAVSVPPGIREAVRVVDTAVGAQVDRSGLISSAVGLAARPLFDEAAKAAMRKVVDWIDEPVSAGDHVPEAVWRRKAKPRGVYQIGEDLRLSRTGPVKTAPPPSDDPYLVLLHGTFSHTEGAFTALRDTAEWRDVASRYRGRILAVEHATLGLTPAQNALQAAAHLPEGSRLHLVSHSRGGLVGEALSYAAKHRPNLDTYPDGHPDREALPQLRDLLVDRGVSVERFVRVACPARGTTLASHRVDLWASFLFNVFSLVPVLRESGIAALVKKFLLTFLEQRTDPRIVPGLEAQMPESPFLRMLLSAQSLDDGLGSIAGDVQGAGIARRLLVLGADLFYREDHDYVVPTSSMSGGATRTTPRTRSFRGGDVNHGAYFANADSRRAMRAWLAAKPGEVVEGFEPRAAPAPRSRRDGVDVMARGEVLLVPDVFGCALNQGGLPTWPDVSRLVSLRAEKVLTGQTRPDDLVPAYAPLERALGERHRVVPFPYNPRVSFEQSAARLAKHLRARVESGESPHLVAHGAGAFVVLGALKVDGLHAAWRAAGGRAVLLGPPLDGSHLVEARLAGRDELSAAIALLDGEASAEEVGGWLAGWPTLTALLPAAAAERAALLPADWSGISAVHGTADQTVSGRSSDGGFTVSSDGDGFAPHDNRRVRGPVTWYALVPHADLPADPDVAEVVLELLAGRTPARMLTSPPAGSTRETRLADPRGRLLLPTDEEVVRMAWGGGRSTARQVLRVAVVHGHLDSVTGPVLVGHQDGTSIGGAEKAVDTLLNGAFERRLDMRQFPGPLGTCEVFADAAGPAAVVIGVGDAGDLTPGALTAGVIQGVLRLAAVHEDRADPDVPPPPLSISAVLIGTALVPPMPVENSLTAIVTAVRQANRRLHDLRARVFVEELKIVELYEERAIQATKAAIQLARSLPGEVVVERLMLEGRDGEHGLPRPDYHDDMWRTVRIVAADPDDHVAVRDELVELSFTSIGRHARAEQRVTTSQRRLLDELVAEAVADVNPDAQLFNTLYELLVPNGLKGQGYGSEHLMVVVDEQAGVLPLELLATRTEDEGVLPLAVQVGLVRRLETRAFTEVTRPSSGNAALVVGDPAGTGLPRLPGARSEARHVRDLLQGMGYEVTSIIPGDDAEEDVVDILNALFRRDYRIVHVAGHGHHDPADPARSGVRIGHDAYLGALEIAKMRTAPDLVFVNCCHLGAMGQAGAPLRADHLASSISRQLVENGVRAVIAAGWAVDDAAAEAFADALYRELLGGRDLGIASLEARKRVYRDFSATNTWGAYQVYGPPAFRLDPANRHNPALERPVARRELADRLGDLKRRAAGCRDDEVDALADELLALLAAVPADWLRGQELARTGDVWMLLARYREAVDCYEEVRREWDAGGSVKSLEQLVNVQAKWAVERGLHPDEPGPAAADLLAEAEQSATLLIQLGETPERYSLLGGVARRRAQCVPLDRQDDLTAALVAARDAYGRAVELHGERTGAIDFYPALNEVVLGWLVAKRCSRHPLDEARARRLIEGSRESAAAAKRADFWAQVTEPDAALAEALIGGALPDRVDTIARAYAKAFARSSRRDRATVGEHIDILVRALPAECGRDVAALRELRTRLAVPSP</sequence>
<keyword evidence="4" id="KW-1185">Reference proteome</keyword>
<feature type="domain" description="DUF7379" evidence="2">
    <location>
        <begin position="214"/>
        <end position="294"/>
    </location>
</feature>
<gene>
    <name evidence="3" type="ORF">NZH93_00295</name>
</gene>
<dbReference type="Pfam" id="PF12770">
    <property type="entry name" value="CHAT"/>
    <property type="match status" value="1"/>
</dbReference>
<dbReference type="InterPro" id="IPR024983">
    <property type="entry name" value="CHAT_dom"/>
</dbReference>
<dbReference type="InterPro" id="IPR029058">
    <property type="entry name" value="AB_hydrolase_fold"/>
</dbReference>
<dbReference type="Gene3D" id="3.40.50.1820">
    <property type="entry name" value="alpha/beta hydrolase"/>
    <property type="match status" value="2"/>
</dbReference>
<dbReference type="SUPFAM" id="SSF52129">
    <property type="entry name" value="Caspase-like"/>
    <property type="match status" value="1"/>
</dbReference>
<evidence type="ECO:0000259" key="2">
    <source>
        <dbReference type="Pfam" id="PF24096"/>
    </source>
</evidence>
<organism evidence="3 4">
    <name type="scientific">Umezawaea endophytica</name>
    <dbReference type="NCBI Taxonomy" id="1654476"/>
    <lineage>
        <taxon>Bacteria</taxon>
        <taxon>Bacillati</taxon>
        <taxon>Actinomycetota</taxon>
        <taxon>Actinomycetes</taxon>
        <taxon>Pseudonocardiales</taxon>
        <taxon>Pseudonocardiaceae</taxon>
        <taxon>Umezawaea</taxon>
    </lineage>
</organism>
<dbReference type="Pfam" id="PF20308">
    <property type="entry name" value="TPR-S"/>
    <property type="match status" value="1"/>
</dbReference>
<protein>
    <submittedName>
        <fullName evidence="3">CHAT domain-containing protein</fullName>
    </submittedName>
</protein>
<dbReference type="SUPFAM" id="SSF53474">
    <property type="entry name" value="alpha/beta-Hydrolases"/>
    <property type="match status" value="2"/>
</dbReference>
<dbReference type="Proteomes" id="UP001141259">
    <property type="component" value="Unassembled WGS sequence"/>
</dbReference>
<proteinExistence type="predicted"/>
<accession>A0A9X3ACP5</accession>
<comment type="caution">
    <text evidence="3">The sequence shown here is derived from an EMBL/GenBank/DDBJ whole genome shotgun (WGS) entry which is preliminary data.</text>
</comment>